<feature type="transmembrane region" description="Helical" evidence="1">
    <location>
        <begin position="138"/>
        <end position="155"/>
    </location>
</feature>
<dbReference type="OrthoDB" id="3470999at2"/>
<gene>
    <name evidence="2" type="ORF">DEF24_05020</name>
</gene>
<dbReference type="Proteomes" id="UP000253318">
    <property type="component" value="Unassembled WGS sequence"/>
</dbReference>
<accession>A0A368T9Q4</accession>
<keyword evidence="1" id="KW-1133">Transmembrane helix</keyword>
<feature type="transmembrane region" description="Helical" evidence="1">
    <location>
        <begin position="115"/>
        <end position="132"/>
    </location>
</feature>
<evidence type="ECO:0000256" key="1">
    <source>
        <dbReference type="SAM" id="Phobius"/>
    </source>
</evidence>
<proteinExistence type="predicted"/>
<feature type="transmembrane region" description="Helical" evidence="1">
    <location>
        <begin position="37"/>
        <end position="57"/>
    </location>
</feature>
<dbReference type="AlphaFoldDB" id="A0A368T9Q4"/>
<keyword evidence="1" id="KW-0472">Membrane</keyword>
<dbReference type="EMBL" id="QEIN01000025">
    <property type="protein sequence ID" value="RCV61090.1"/>
    <property type="molecule type" value="Genomic_DNA"/>
</dbReference>
<reference evidence="2 3" key="1">
    <citation type="submission" date="2018-04" db="EMBL/GenBank/DDBJ databases">
        <title>Novel actinobacteria from marine sediment.</title>
        <authorList>
            <person name="Ng Z.Y."/>
            <person name="Tan G.Y.A."/>
        </authorList>
    </citation>
    <scope>NUCLEOTIDE SEQUENCE [LARGE SCALE GENOMIC DNA]</scope>
    <source>
        <strain evidence="2 3">TPS81</strain>
    </source>
</reference>
<organism evidence="2 3">
    <name type="scientific">Marinitenerispora sediminis</name>
    <dbReference type="NCBI Taxonomy" id="1931232"/>
    <lineage>
        <taxon>Bacteria</taxon>
        <taxon>Bacillati</taxon>
        <taxon>Actinomycetota</taxon>
        <taxon>Actinomycetes</taxon>
        <taxon>Streptosporangiales</taxon>
        <taxon>Nocardiopsidaceae</taxon>
        <taxon>Marinitenerispora</taxon>
    </lineage>
</organism>
<evidence type="ECO:0000313" key="3">
    <source>
        <dbReference type="Proteomes" id="UP000253318"/>
    </source>
</evidence>
<feature type="transmembrane region" description="Helical" evidence="1">
    <location>
        <begin position="63"/>
        <end position="84"/>
    </location>
</feature>
<keyword evidence="3" id="KW-1185">Reference proteome</keyword>
<evidence type="ECO:0000313" key="2">
    <source>
        <dbReference type="EMBL" id="RCV61090.1"/>
    </source>
</evidence>
<name>A0A368T9Q4_9ACTN</name>
<protein>
    <submittedName>
        <fullName evidence="2">Uncharacterized protein</fullName>
    </submittedName>
</protein>
<comment type="caution">
    <text evidence="2">The sequence shown here is derived from an EMBL/GenBank/DDBJ whole genome shotgun (WGS) entry which is preliminary data.</text>
</comment>
<dbReference type="RefSeq" id="WP_114396749.1">
    <property type="nucleotide sequence ID" value="NZ_QEIM01000017.1"/>
</dbReference>
<keyword evidence="1" id="KW-0812">Transmembrane</keyword>
<sequence length="188" mass="19545">MDTPAAQSPFSYPAGPEADPGYLRSIRTTPVIGTVRLTALAMLGAVPLLSVLVVVILGTGTDWSPLGLAIPAAGLLTAGLALALPRVPPIDPGRSPHRTAREAVGRLQAATMTRLALCESAAMFGLVSSFAIDRTAVPMLLGAAISMVAMPLLALPTRAAVERFRAALERDGTPSYLWNELVHRGGAE</sequence>